<organism evidence="2 3">
    <name type="scientific">Laodelphax striatellus</name>
    <name type="common">Small brown planthopper</name>
    <name type="synonym">Delphax striatella</name>
    <dbReference type="NCBI Taxonomy" id="195883"/>
    <lineage>
        <taxon>Eukaryota</taxon>
        <taxon>Metazoa</taxon>
        <taxon>Ecdysozoa</taxon>
        <taxon>Arthropoda</taxon>
        <taxon>Hexapoda</taxon>
        <taxon>Insecta</taxon>
        <taxon>Pterygota</taxon>
        <taxon>Neoptera</taxon>
        <taxon>Paraneoptera</taxon>
        <taxon>Hemiptera</taxon>
        <taxon>Auchenorrhyncha</taxon>
        <taxon>Fulgoroidea</taxon>
        <taxon>Delphacidae</taxon>
        <taxon>Criomorphinae</taxon>
        <taxon>Laodelphax</taxon>
    </lineage>
</organism>
<dbReference type="Proteomes" id="UP000291343">
    <property type="component" value="Unassembled WGS sequence"/>
</dbReference>
<keyword evidence="1" id="KW-1133">Transmembrane helix</keyword>
<protein>
    <submittedName>
        <fullName evidence="2">Uncharacterized protein</fullName>
    </submittedName>
</protein>
<comment type="caution">
    <text evidence="2">The sequence shown here is derived from an EMBL/GenBank/DDBJ whole genome shotgun (WGS) entry which is preliminary data.</text>
</comment>
<dbReference type="EMBL" id="QKKF02032524">
    <property type="protein sequence ID" value="RZF34160.1"/>
    <property type="molecule type" value="Genomic_DNA"/>
</dbReference>
<evidence type="ECO:0000313" key="2">
    <source>
        <dbReference type="EMBL" id="RZF34160.1"/>
    </source>
</evidence>
<evidence type="ECO:0000256" key="1">
    <source>
        <dbReference type="SAM" id="Phobius"/>
    </source>
</evidence>
<name>A0A482WLG5_LAOST</name>
<feature type="transmembrane region" description="Helical" evidence="1">
    <location>
        <begin position="59"/>
        <end position="79"/>
    </location>
</feature>
<gene>
    <name evidence="2" type="ORF">LSTR_LSTR003570</name>
</gene>
<keyword evidence="1" id="KW-0472">Membrane</keyword>
<reference evidence="2 3" key="1">
    <citation type="journal article" date="2017" name="Gigascience">
        <title>Genome sequence of the small brown planthopper, Laodelphax striatellus.</title>
        <authorList>
            <person name="Zhu J."/>
            <person name="Jiang F."/>
            <person name="Wang X."/>
            <person name="Yang P."/>
            <person name="Bao Y."/>
            <person name="Zhao W."/>
            <person name="Wang W."/>
            <person name="Lu H."/>
            <person name="Wang Q."/>
            <person name="Cui N."/>
            <person name="Li J."/>
            <person name="Chen X."/>
            <person name="Luo L."/>
            <person name="Yu J."/>
            <person name="Kang L."/>
            <person name="Cui F."/>
        </authorList>
    </citation>
    <scope>NUCLEOTIDE SEQUENCE [LARGE SCALE GENOMIC DNA]</scope>
    <source>
        <strain evidence="2">Lst14</strain>
    </source>
</reference>
<dbReference type="InParanoid" id="A0A482WLG5"/>
<dbReference type="AlphaFoldDB" id="A0A482WLG5"/>
<evidence type="ECO:0000313" key="3">
    <source>
        <dbReference type="Proteomes" id="UP000291343"/>
    </source>
</evidence>
<accession>A0A482WLG5</accession>
<dbReference type="STRING" id="195883.A0A482WLG5"/>
<sequence>MTGRSMAMGYCEYFSENIELLQTPISCEHDHRAFARILCICCPRKIRRRRRAKMRARRCQYFGASTMVLAPASVTYATVSQHDVYAM</sequence>
<keyword evidence="3" id="KW-1185">Reference proteome</keyword>
<keyword evidence="1" id="KW-0812">Transmembrane</keyword>
<proteinExistence type="predicted"/>